<keyword evidence="2" id="KW-1185">Reference proteome</keyword>
<proteinExistence type="predicted"/>
<organism evidence="1 2">
    <name type="scientific">Pacificimonas pallii</name>
    <dbReference type="NCBI Taxonomy" id="2827236"/>
    <lineage>
        <taxon>Bacteria</taxon>
        <taxon>Pseudomonadati</taxon>
        <taxon>Pseudomonadota</taxon>
        <taxon>Alphaproteobacteria</taxon>
        <taxon>Sphingomonadales</taxon>
        <taxon>Sphingosinicellaceae</taxon>
        <taxon>Pacificimonas</taxon>
    </lineage>
</organism>
<reference evidence="1 2" key="1">
    <citation type="submission" date="2021-04" db="EMBL/GenBank/DDBJ databases">
        <authorList>
            <person name="Pira H."/>
            <person name="Risdian C."/>
            <person name="Wink J."/>
        </authorList>
    </citation>
    <scope>NUCLEOTIDE SEQUENCE [LARGE SCALE GENOMIC DNA]</scope>
    <source>
        <strain evidence="1 2">WHA3</strain>
    </source>
</reference>
<dbReference type="Proteomes" id="UP000722336">
    <property type="component" value="Unassembled WGS sequence"/>
</dbReference>
<dbReference type="CDD" id="cd12952">
    <property type="entry name" value="MMP_ACEL2062"/>
    <property type="match status" value="1"/>
</dbReference>
<gene>
    <name evidence="1" type="ORF">KCG44_02160</name>
</gene>
<dbReference type="RefSeq" id="WP_218443926.1">
    <property type="nucleotide sequence ID" value="NZ_JAGSPA010000001.1"/>
</dbReference>
<comment type="caution">
    <text evidence="1">The sequence shown here is derived from an EMBL/GenBank/DDBJ whole genome shotgun (WGS) entry which is preliminary data.</text>
</comment>
<dbReference type="EMBL" id="JAGSPA010000001">
    <property type="protein sequence ID" value="MBV7255584.1"/>
    <property type="molecule type" value="Genomic_DNA"/>
</dbReference>
<evidence type="ECO:0000313" key="2">
    <source>
        <dbReference type="Proteomes" id="UP000722336"/>
    </source>
</evidence>
<accession>A0ABS6SB02</accession>
<evidence type="ECO:0000313" key="1">
    <source>
        <dbReference type="EMBL" id="MBV7255584.1"/>
    </source>
</evidence>
<name>A0ABS6SB02_9SPHN</name>
<dbReference type="Pfam" id="PF06262">
    <property type="entry name" value="Zincin_1"/>
    <property type="match status" value="1"/>
</dbReference>
<dbReference type="InterPro" id="IPR010428">
    <property type="entry name" value="Zincin_1"/>
</dbReference>
<sequence>MTAPHGFAPTIDDIDRIARAAMTGLPPVFQRHLPGIVLRIEDFPSKAVMQDMELESPFDILGLYHGHEVGRSVEVSGALPDTVYLYRRPLIDYWAEHEETLEHLVSHVLIHEIGHHFGLSDDDMHGLEDEVE</sequence>
<protein>
    <submittedName>
        <fullName evidence="1">Metallopeptidase family protein</fullName>
    </submittedName>
</protein>